<sequence length="294" mass="32075">MTDAATTSTTPSVLAGRPYLKMNGLGNKFVILDLRDDPVTLDEESIRKASNPKTGPGCDQFITLEHRKGYDGVFMGVYNADGSEVGACGNAARCVAWLLMEETGASEIDFATLSEPLHASRIGEKRIAVDMGEPKFGWRDIPLSEQMDDTRFVDIKLGPIDKPVLWGPSAVNVGNPHCIFFVEDAEAQPLEKFGPMIEHHPLFPEQANVSVAQVLSKHAIRLRVWERGVGITEACGTAACAAAVAAHRRRLTARKATVTLDGGDLTIEWREEDNHIIMTGPITLEGEGRFADDY</sequence>
<accession>A0ABW1KYF5</accession>
<keyword evidence="5 8" id="KW-0457">Lysine biosynthesis</keyword>
<dbReference type="PANTHER" id="PTHR31689:SF0">
    <property type="entry name" value="DIAMINOPIMELATE EPIMERASE"/>
    <property type="match status" value="1"/>
</dbReference>
<evidence type="ECO:0000256" key="9">
    <source>
        <dbReference type="PROSITE-ProRule" id="PRU10125"/>
    </source>
</evidence>
<dbReference type="InterPro" id="IPR001653">
    <property type="entry name" value="DAP_epimerase_DapF"/>
</dbReference>
<dbReference type="EMBL" id="JBHPON010000001">
    <property type="protein sequence ID" value="MFC6035463.1"/>
    <property type="molecule type" value="Genomic_DNA"/>
</dbReference>
<evidence type="ECO:0000313" key="11">
    <source>
        <dbReference type="Proteomes" id="UP001596116"/>
    </source>
</evidence>
<proteinExistence type="inferred from homology"/>
<dbReference type="RefSeq" id="WP_379879215.1">
    <property type="nucleotide sequence ID" value="NZ_JBHPON010000001.1"/>
</dbReference>
<dbReference type="Pfam" id="PF01678">
    <property type="entry name" value="DAP_epimerase"/>
    <property type="match status" value="2"/>
</dbReference>
<feature type="binding site" evidence="8">
    <location>
        <begin position="89"/>
        <end position="90"/>
    </location>
    <ligand>
        <name>substrate</name>
    </ligand>
</feature>
<keyword evidence="8" id="KW-0963">Cytoplasm</keyword>
<comment type="similarity">
    <text evidence="2 8">Belongs to the diaminopimelate epimerase family.</text>
</comment>
<dbReference type="Proteomes" id="UP001596116">
    <property type="component" value="Unassembled WGS sequence"/>
</dbReference>
<comment type="catalytic activity">
    <reaction evidence="7 8">
        <text>(2S,6S)-2,6-diaminopimelate = meso-2,6-diaminopimelate</text>
        <dbReference type="Rhea" id="RHEA:15393"/>
        <dbReference type="ChEBI" id="CHEBI:57609"/>
        <dbReference type="ChEBI" id="CHEBI:57791"/>
        <dbReference type="EC" id="5.1.1.7"/>
    </reaction>
</comment>
<comment type="pathway">
    <text evidence="1 8">Amino-acid biosynthesis; L-lysine biosynthesis via DAP pathway; DL-2,6-diaminopimelate from LL-2,6-diaminopimelate: step 1/1.</text>
</comment>
<name>A0ABW1KYF5_9PROT</name>
<feature type="binding site" evidence="8">
    <location>
        <begin position="236"/>
        <end position="237"/>
    </location>
    <ligand>
        <name>substrate</name>
    </ligand>
</feature>
<dbReference type="PROSITE" id="PS01326">
    <property type="entry name" value="DAP_EPIMERASE"/>
    <property type="match status" value="1"/>
</dbReference>
<feature type="active site" description="Proton acceptor" evidence="8">
    <location>
        <position position="235"/>
    </location>
</feature>
<feature type="site" description="Could be important to modulate the pK values of the two catalytic cysteine residues" evidence="8">
    <location>
        <position position="226"/>
    </location>
</feature>
<feature type="binding site" evidence="8">
    <location>
        <position position="175"/>
    </location>
    <ligand>
        <name>substrate</name>
    </ligand>
</feature>
<dbReference type="EC" id="5.1.1.7" evidence="3 8"/>
<feature type="active site" evidence="9">
    <location>
        <position position="88"/>
    </location>
</feature>
<evidence type="ECO:0000256" key="7">
    <source>
        <dbReference type="ARBA" id="ARBA00051712"/>
    </source>
</evidence>
<comment type="subunit">
    <text evidence="8">Homodimer.</text>
</comment>
<keyword evidence="4 8" id="KW-0028">Amino-acid biosynthesis</keyword>
<keyword evidence="6 8" id="KW-0413">Isomerase</keyword>
<dbReference type="GO" id="GO:0008837">
    <property type="term" value="F:diaminopimelate epimerase activity"/>
    <property type="evidence" value="ECO:0007669"/>
    <property type="project" value="UniProtKB-EC"/>
</dbReference>
<gene>
    <name evidence="8 10" type="primary">dapF</name>
    <name evidence="10" type="ORF">ACFMB1_07915</name>
</gene>
<dbReference type="SUPFAM" id="SSF54506">
    <property type="entry name" value="Diaminopimelate epimerase-like"/>
    <property type="match status" value="2"/>
</dbReference>
<dbReference type="Gene3D" id="3.10.310.10">
    <property type="entry name" value="Diaminopimelate Epimerase, Chain A, domain 1"/>
    <property type="match status" value="2"/>
</dbReference>
<evidence type="ECO:0000256" key="6">
    <source>
        <dbReference type="ARBA" id="ARBA00023235"/>
    </source>
</evidence>
<evidence type="ECO:0000256" key="1">
    <source>
        <dbReference type="ARBA" id="ARBA00005196"/>
    </source>
</evidence>
<feature type="binding site" evidence="8">
    <location>
        <position position="60"/>
    </location>
    <ligand>
        <name>substrate</name>
    </ligand>
</feature>
<evidence type="ECO:0000256" key="5">
    <source>
        <dbReference type="ARBA" id="ARBA00023154"/>
    </source>
</evidence>
<comment type="function">
    <text evidence="8">Catalyzes the stereoinversion of LL-2,6-diaminopimelate (L,L-DAP) to meso-diaminopimelate (meso-DAP), a precursor of L-lysine and an essential component of the bacterial peptidoglycan.</text>
</comment>
<feature type="binding site" evidence="8">
    <location>
        <position position="79"/>
    </location>
    <ligand>
        <name>substrate</name>
    </ligand>
</feature>
<comment type="subcellular location">
    <subcellularLocation>
        <location evidence="8">Cytoplasm</location>
    </subcellularLocation>
</comment>
<protein>
    <recommendedName>
        <fullName evidence="3 8">Diaminopimelate epimerase</fullName>
        <shortName evidence="8">DAP epimerase</shortName>
        <ecNumber evidence="3 8">5.1.1.7</ecNumber>
    </recommendedName>
    <alternativeName>
        <fullName evidence="8">PLP-independent amino acid racemase</fullName>
    </alternativeName>
</protein>
<feature type="binding site" evidence="8">
    <location>
        <position position="27"/>
    </location>
    <ligand>
        <name>substrate</name>
    </ligand>
</feature>
<evidence type="ECO:0000256" key="8">
    <source>
        <dbReference type="HAMAP-Rule" id="MF_00197"/>
    </source>
</evidence>
<dbReference type="PANTHER" id="PTHR31689">
    <property type="entry name" value="DIAMINOPIMELATE EPIMERASE, CHLOROPLASTIC"/>
    <property type="match status" value="1"/>
</dbReference>
<dbReference type="HAMAP" id="MF_00197">
    <property type="entry name" value="DAP_epimerase"/>
    <property type="match status" value="1"/>
</dbReference>
<keyword evidence="11" id="KW-1185">Reference proteome</keyword>
<comment type="caution">
    <text evidence="10">The sequence shown here is derived from an EMBL/GenBank/DDBJ whole genome shotgun (WGS) entry which is preliminary data.</text>
</comment>
<dbReference type="InterPro" id="IPR018510">
    <property type="entry name" value="DAP_epimerase_AS"/>
</dbReference>
<organism evidence="10 11">
    <name type="scientific">Hyphococcus aureus</name>
    <dbReference type="NCBI Taxonomy" id="2666033"/>
    <lineage>
        <taxon>Bacteria</taxon>
        <taxon>Pseudomonadati</taxon>
        <taxon>Pseudomonadota</taxon>
        <taxon>Alphaproteobacteria</taxon>
        <taxon>Parvularculales</taxon>
        <taxon>Parvularculaceae</taxon>
        <taxon>Hyphococcus</taxon>
    </lineage>
</organism>
<feature type="active site" description="Proton donor" evidence="8">
    <location>
        <position position="88"/>
    </location>
</feature>
<evidence type="ECO:0000256" key="4">
    <source>
        <dbReference type="ARBA" id="ARBA00022605"/>
    </source>
</evidence>
<reference evidence="10 11" key="1">
    <citation type="submission" date="2024-09" db="EMBL/GenBank/DDBJ databases">
        <authorList>
            <person name="Zhang Z.-H."/>
        </authorList>
    </citation>
    <scope>NUCLEOTIDE SEQUENCE [LARGE SCALE GENOMIC DNA]</scope>
    <source>
        <strain evidence="10 11">HHTR114</strain>
    </source>
</reference>
<feature type="site" description="Could be important to modulate the pK values of the two catalytic cysteine residues" evidence="8">
    <location>
        <position position="177"/>
    </location>
</feature>
<evidence type="ECO:0000256" key="3">
    <source>
        <dbReference type="ARBA" id="ARBA00013080"/>
    </source>
</evidence>
<evidence type="ECO:0000313" key="10">
    <source>
        <dbReference type="EMBL" id="MFC6035463.1"/>
    </source>
</evidence>
<dbReference type="NCBIfam" id="TIGR00652">
    <property type="entry name" value="DapF"/>
    <property type="match status" value="1"/>
</dbReference>
<evidence type="ECO:0000256" key="2">
    <source>
        <dbReference type="ARBA" id="ARBA00010219"/>
    </source>
</evidence>
<feature type="binding site" evidence="8">
    <location>
        <position position="208"/>
    </location>
    <ligand>
        <name>substrate</name>
    </ligand>
</feature>
<feature type="binding site" evidence="8">
    <location>
        <begin position="226"/>
        <end position="227"/>
    </location>
    <ligand>
        <name>substrate</name>
    </ligand>
</feature>